<reference evidence="4 5" key="1">
    <citation type="journal article" date="2020" name="Cell">
        <title>Large-Scale Comparative Analyses of Tick Genomes Elucidate Their Genetic Diversity and Vector Capacities.</title>
        <authorList>
            <consortium name="Tick Genome and Microbiome Consortium (TIGMIC)"/>
            <person name="Jia N."/>
            <person name="Wang J."/>
            <person name="Shi W."/>
            <person name="Du L."/>
            <person name="Sun Y."/>
            <person name="Zhan W."/>
            <person name="Jiang J.F."/>
            <person name="Wang Q."/>
            <person name="Zhang B."/>
            <person name="Ji P."/>
            <person name="Bell-Sakyi L."/>
            <person name="Cui X.M."/>
            <person name="Yuan T.T."/>
            <person name="Jiang B.G."/>
            <person name="Yang W.F."/>
            <person name="Lam T.T."/>
            <person name="Chang Q.C."/>
            <person name="Ding S.J."/>
            <person name="Wang X.J."/>
            <person name="Zhu J.G."/>
            <person name="Ruan X.D."/>
            <person name="Zhao L."/>
            <person name="Wei J.T."/>
            <person name="Ye R.Z."/>
            <person name="Que T.C."/>
            <person name="Du C.H."/>
            <person name="Zhou Y.H."/>
            <person name="Cheng J.X."/>
            <person name="Dai P.F."/>
            <person name="Guo W.B."/>
            <person name="Han X.H."/>
            <person name="Huang E.J."/>
            <person name="Li L.F."/>
            <person name="Wei W."/>
            <person name="Gao Y.C."/>
            <person name="Liu J.Z."/>
            <person name="Shao H.Z."/>
            <person name="Wang X."/>
            <person name="Wang C.C."/>
            <person name="Yang T.C."/>
            <person name="Huo Q.B."/>
            <person name="Li W."/>
            <person name="Chen H.Y."/>
            <person name="Chen S.E."/>
            <person name="Zhou L.G."/>
            <person name="Ni X.B."/>
            <person name="Tian J.H."/>
            <person name="Sheng Y."/>
            <person name="Liu T."/>
            <person name="Pan Y.S."/>
            <person name="Xia L.Y."/>
            <person name="Li J."/>
            <person name="Zhao F."/>
            <person name="Cao W.C."/>
        </authorList>
    </citation>
    <scope>NUCLEOTIDE SEQUENCE [LARGE SCALE GENOMIC DNA]</scope>
    <source>
        <strain evidence="4">HaeL-2018</strain>
    </source>
</reference>
<dbReference type="VEuPathDB" id="VectorBase:HLOH_064157"/>
<dbReference type="InterPro" id="IPR027806">
    <property type="entry name" value="HARBI1_dom"/>
</dbReference>
<evidence type="ECO:0000259" key="3">
    <source>
        <dbReference type="Pfam" id="PF13359"/>
    </source>
</evidence>
<sequence>MAKLRPTRASIIWDQLLYLDLSWADLEDLFLGYREPKPRQYKSSGGLLDVNTFDEEAFRRMFCFEKQHLDLLLGQLRVPDIIRSSQGVKVSGQEALLMGLRRLAYPNRWWDLEPMFGRHSSSMSSVVNQLFNHVETTFGHLLGDLNSHQWLTVDDLQELAEAVHKRGAAVTNCWGFVDGTARPICRPSVEQRIYFSGHKRVHAVKYRAIMCANGIACELDGPYPGHRHDAGMLRESGLYEKLQGLVQGTTYTIYGDPAYPLRPLLMRPYAGSS</sequence>
<dbReference type="OMA" id="CEHIARR"/>
<dbReference type="AlphaFoldDB" id="A0A9J6FUJ2"/>
<dbReference type="GO" id="GO:0046872">
    <property type="term" value="F:metal ion binding"/>
    <property type="evidence" value="ECO:0007669"/>
    <property type="project" value="UniProtKB-KW"/>
</dbReference>
<keyword evidence="5" id="KW-1185">Reference proteome</keyword>
<evidence type="ECO:0000313" key="5">
    <source>
        <dbReference type="Proteomes" id="UP000821853"/>
    </source>
</evidence>
<organism evidence="4 5">
    <name type="scientific">Haemaphysalis longicornis</name>
    <name type="common">Bush tick</name>
    <dbReference type="NCBI Taxonomy" id="44386"/>
    <lineage>
        <taxon>Eukaryota</taxon>
        <taxon>Metazoa</taxon>
        <taxon>Ecdysozoa</taxon>
        <taxon>Arthropoda</taxon>
        <taxon>Chelicerata</taxon>
        <taxon>Arachnida</taxon>
        <taxon>Acari</taxon>
        <taxon>Parasitiformes</taxon>
        <taxon>Ixodida</taxon>
        <taxon>Ixodoidea</taxon>
        <taxon>Ixodidae</taxon>
        <taxon>Haemaphysalinae</taxon>
        <taxon>Haemaphysalis</taxon>
    </lineage>
</organism>
<accession>A0A9J6FUJ2</accession>
<dbReference type="Pfam" id="PF13359">
    <property type="entry name" value="DDE_Tnp_4"/>
    <property type="match status" value="1"/>
</dbReference>
<comment type="caution">
    <text evidence="4">The sequence shown here is derived from an EMBL/GenBank/DDBJ whole genome shotgun (WGS) entry which is preliminary data.</text>
</comment>
<proteinExistence type="predicted"/>
<dbReference type="PANTHER" id="PTHR34615">
    <property type="entry name" value="PX DOMAIN-CONTAINING PROTEIN"/>
    <property type="match status" value="1"/>
</dbReference>
<dbReference type="Proteomes" id="UP000821853">
    <property type="component" value="Unassembled WGS sequence"/>
</dbReference>
<evidence type="ECO:0000256" key="1">
    <source>
        <dbReference type="ARBA" id="ARBA00001968"/>
    </source>
</evidence>
<comment type="cofactor">
    <cofactor evidence="1">
        <name>a divalent metal cation</name>
        <dbReference type="ChEBI" id="CHEBI:60240"/>
    </cofactor>
</comment>
<protein>
    <recommendedName>
        <fullName evidence="3">DDE Tnp4 domain-containing protein</fullName>
    </recommendedName>
</protein>
<name>A0A9J6FUJ2_HAELO</name>
<evidence type="ECO:0000256" key="2">
    <source>
        <dbReference type="ARBA" id="ARBA00022723"/>
    </source>
</evidence>
<dbReference type="PANTHER" id="PTHR34615:SF1">
    <property type="entry name" value="PX DOMAIN-CONTAINING PROTEIN"/>
    <property type="match status" value="1"/>
</dbReference>
<keyword evidence="2" id="KW-0479">Metal-binding</keyword>
<feature type="domain" description="DDE Tnp4" evidence="3">
    <location>
        <begin position="177"/>
        <end position="270"/>
    </location>
</feature>
<dbReference type="OrthoDB" id="6483564at2759"/>
<gene>
    <name evidence="4" type="ORF">HPB48_013005</name>
</gene>
<dbReference type="EMBL" id="JABSTR010000003">
    <property type="protein sequence ID" value="KAH9365984.1"/>
    <property type="molecule type" value="Genomic_DNA"/>
</dbReference>
<evidence type="ECO:0000313" key="4">
    <source>
        <dbReference type="EMBL" id="KAH9365984.1"/>
    </source>
</evidence>